<name>G0S4A1_CHATD</name>
<dbReference type="RefSeq" id="XP_006694355.1">
    <property type="nucleotide sequence ID" value="XM_006694292.1"/>
</dbReference>
<dbReference type="HOGENOM" id="CLU_047267_0_0_1"/>
<dbReference type="GeneID" id="18257982"/>
<dbReference type="AlphaFoldDB" id="G0S4A1"/>
<sequence length="280" mass="30394">MAPSSRTSWLRPPRPKSFLGFMSLQTGTELISLALVFNKATGVYGILTLFTGYSLSALQVSAYLGSLFVLATLCVCIPQIRKQSPLHNLALAWVYAIDTVVSAIYTTVFATSWYVSLIHGKTGGATADVANDDVTAVVDGSVADGDPMQHGSRQAVLSKPGGDGVQETAFSLVLVVGFTLIRVYFALVIMAYARMVLLRYVDERMNPDPTDEEDAGEGVSVSETSPNPFALGAPLGEGWKGKLGRAMVSIGKRYWLGGKKEDEEWAKQVHSRFRFRSTRE</sequence>
<accession>G0S4A1</accession>
<dbReference type="PANTHER" id="PTHR28077">
    <property type="entry name" value="INOSITOL PHOSPHORYLCERAMIDE SYNTHASE REGULATORY SUBUNIT KEI1"/>
    <property type="match status" value="1"/>
</dbReference>
<feature type="transmembrane region" description="Helical" evidence="2">
    <location>
        <begin position="57"/>
        <end position="77"/>
    </location>
</feature>
<keyword evidence="2" id="KW-1133">Transmembrane helix</keyword>
<keyword evidence="2" id="KW-0812">Transmembrane</keyword>
<dbReference type="OMA" id="DQPVGFN"/>
<evidence type="ECO:0000256" key="2">
    <source>
        <dbReference type="SAM" id="Phobius"/>
    </source>
</evidence>
<proteinExistence type="predicted"/>
<evidence type="ECO:0000313" key="4">
    <source>
        <dbReference type="Proteomes" id="UP000008066"/>
    </source>
</evidence>
<dbReference type="EMBL" id="GL988041">
    <property type="protein sequence ID" value="EGS22059.1"/>
    <property type="molecule type" value="Genomic_DNA"/>
</dbReference>
<dbReference type="GO" id="GO:0070917">
    <property type="term" value="F:inositol phosphoceramide synthase regulator activity"/>
    <property type="evidence" value="ECO:0007669"/>
    <property type="project" value="InterPro"/>
</dbReference>
<dbReference type="GO" id="GO:0070916">
    <property type="term" value="C:inositol phosphoceramide synthase complex"/>
    <property type="evidence" value="ECO:0007669"/>
    <property type="project" value="TreeGrafter"/>
</dbReference>
<feature type="transmembrane region" description="Helical" evidence="2">
    <location>
        <begin position="89"/>
        <end position="115"/>
    </location>
</feature>
<reference evidence="3 4" key="1">
    <citation type="journal article" date="2011" name="Cell">
        <title>Insight into structure and assembly of the nuclear pore complex by utilizing the genome of a eukaryotic thermophile.</title>
        <authorList>
            <person name="Amlacher S."/>
            <person name="Sarges P."/>
            <person name="Flemming D."/>
            <person name="van Noort V."/>
            <person name="Kunze R."/>
            <person name="Devos D.P."/>
            <person name="Arumugam M."/>
            <person name="Bork P."/>
            <person name="Hurt E."/>
        </authorList>
    </citation>
    <scope>NUCLEOTIDE SEQUENCE [LARGE SCALE GENOMIC DNA]</scope>
    <source>
        <strain evidence="4">DSM 1495 / CBS 144.50 / IMI 039719</strain>
    </source>
</reference>
<evidence type="ECO:0000256" key="1">
    <source>
        <dbReference type="SAM" id="MobiDB-lite"/>
    </source>
</evidence>
<organism evidence="4">
    <name type="scientific">Chaetomium thermophilum (strain DSM 1495 / CBS 144.50 / IMI 039719)</name>
    <name type="common">Thermochaetoides thermophila</name>
    <dbReference type="NCBI Taxonomy" id="759272"/>
    <lineage>
        <taxon>Eukaryota</taxon>
        <taxon>Fungi</taxon>
        <taxon>Dikarya</taxon>
        <taxon>Ascomycota</taxon>
        <taxon>Pezizomycotina</taxon>
        <taxon>Sordariomycetes</taxon>
        <taxon>Sordariomycetidae</taxon>
        <taxon>Sordariales</taxon>
        <taxon>Chaetomiaceae</taxon>
        <taxon>Thermochaetoides</taxon>
    </lineage>
</organism>
<gene>
    <name evidence="3" type="ORF">CTHT_0039440</name>
</gene>
<protein>
    <submittedName>
        <fullName evidence="3">Uncharacterized protein</fullName>
    </submittedName>
</protein>
<dbReference type="STRING" id="759272.G0S4A1"/>
<dbReference type="eggNOG" id="ENOG502QT2Z">
    <property type="taxonomic scope" value="Eukaryota"/>
</dbReference>
<dbReference type="GO" id="GO:0006673">
    <property type="term" value="P:inositol phosphoceramide metabolic process"/>
    <property type="evidence" value="ECO:0007669"/>
    <property type="project" value="InterPro"/>
</dbReference>
<keyword evidence="4" id="KW-1185">Reference proteome</keyword>
<dbReference type="OrthoDB" id="9989112at2759"/>
<dbReference type="Pfam" id="PF08552">
    <property type="entry name" value="Kei1"/>
    <property type="match status" value="1"/>
</dbReference>
<keyword evidence="2" id="KW-0472">Membrane</keyword>
<feature type="region of interest" description="Disordered" evidence="1">
    <location>
        <begin position="208"/>
        <end position="227"/>
    </location>
</feature>
<evidence type="ECO:0000313" key="3">
    <source>
        <dbReference type="EMBL" id="EGS22059.1"/>
    </source>
</evidence>
<dbReference type="KEGG" id="cthr:CTHT_0039440"/>
<dbReference type="InterPro" id="IPR013862">
    <property type="entry name" value="Kei1"/>
</dbReference>
<feature type="transmembrane region" description="Helical" evidence="2">
    <location>
        <begin position="169"/>
        <end position="193"/>
    </location>
</feature>
<dbReference type="PANTHER" id="PTHR28077:SF1">
    <property type="entry name" value="INOSITOL PHOSPHORYLCERAMIDE SYNTHASE REGULATORY SUBUNIT KEI1"/>
    <property type="match status" value="1"/>
</dbReference>
<dbReference type="Proteomes" id="UP000008066">
    <property type="component" value="Unassembled WGS sequence"/>
</dbReference>
<dbReference type="GO" id="GO:0000139">
    <property type="term" value="C:Golgi membrane"/>
    <property type="evidence" value="ECO:0007669"/>
    <property type="project" value="TreeGrafter"/>
</dbReference>